<evidence type="ECO:0000313" key="4">
    <source>
        <dbReference type="EMBL" id="SFA86789.1"/>
    </source>
</evidence>
<dbReference type="Pfam" id="PF02634">
    <property type="entry name" value="FdhD-NarQ"/>
    <property type="match status" value="1"/>
</dbReference>
<protein>
    <recommendedName>
        <fullName evidence="3">Sulfur carrier protein FdhD</fullName>
    </recommendedName>
</protein>
<dbReference type="Gene3D" id="3.10.20.10">
    <property type="match status" value="1"/>
</dbReference>
<comment type="subcellular location">
    <subcellularLocation>
        <location evidence="3">Cytoplasm</location>
    </subcellularLocation>
</comment>
<keyword evidence="5" id="KW-1185">Reference proteome</keyword>
<dbReference type="PANTHER" id="PTHR30592">
    <property type="entry name" value="FORMATE DEHYDROGENASE"/>
    <property type="match status" value="1"/>
</dbReference>
<dbReference type="GO" id="GO:0005737">
    <property type="term" value="C:cytoplasm"/>
    <property type="evidence" value="ECO:0007669"/>
    <property type="project" value="UniProtKB-SubCell"/>
</dbReference>
<dbReference type="NCBIfam" id="TIGR00129">
    <property type="entry name" value="fdhD_narQ"/>
    <property type="match status" value="1"/>
</dbReference>
<dbReference type="PANTHER" id="PTHR30592:SF1">
    <property type="entry name" value="SULFUR CARRIER PROTEIN FDHD"/>
    <property type="match status" value="1"/>
</dbReference>
<dbReference type="Gene3D" id="3.40.140.10">
    <property type="entry name" value="Cytidine Deaminase, domain 2"/>
    <property type="match status" value="1"/>
</dbReference>
<dbReference type="GO" id="GO:0006777">
    <property type="term" value="P:Mo-molybdopterin cofactor biosynthetic process"/>
    <property type="evidence" value="ECO:0007669"/>
    <property type="project" value="UniProtKB-UniRule"/>
</dbReference>
<reference evidence="4 5" key="1">
    <citation type="submission" date="2016-10" db="EMBL/GenBank/DDBJ databases">
        <authorList>
            <person name="de Groot N.N."/>
        </authorList>
    </citation>
    <scope>NUCLEOTIDE SEQUENCE [LARGE SCALE GENOMIC DNA]</scope>
    <source>
        <strain evidence="4 5">DSM 12271</strain>
    </source>
</reference>
<dbReference type="OrthoDB" id="9782042at2"/>
<name>A0A1I0WDG6_9CLOT</name>
<evidence type="ECO:0000256" key="3">
    <source>
        <dbReference type="HAMAP-Rule" id="MF_00187"/>
    </source>
</evidence>
<dbReference type="RefSeq" id="WP_090039054.1">
    <property type="nucleotide sequence ID" value="NZ_FOKI01000005.1"/>
</dbReference>
<evidence type="ECO:0000256" key="1">
    <source>
        <dbReference type="ARBA" id="ARBA00022490"/>
    </source>
</evidence>
<keyword evidence="2 3" id="KW-0501">Molybdenum cofactor biosynthesis</keyword>
<evidence type="ECO:0000313" key="5">
    <source>
        <dbReference type="Proteomes" id="UP000198619"/>
    </source>
</evidence>
<dbReference type="AlphaFoldDB" id="A0A1I0WDG6"/>
<dbReference type="HAMAP" id="MF_00187">
    <property type="entry name" value="FdhD"/>
    <property type="match status" value="1"/>
</dbReference>
<dbReference type="PIRSF" id="PIRSF015626">
    <property type="entry name" value="FdhD"/>
    <property type="match status" value="1"/>
</dbReference>
<dbReference type="InterPro" id="IPR003786">
    <property type="entry name" value="FdhD"/>
</dbReference>
<organism evidence="4 5">
    <name type="scientific">Clostridium frigidicarnis</name>
    <dbReference type="NCBI Taxonomy" id="84698"/>
    <lineage>
        <taxon>Bacteria</taxon>
        <taxon>Bacillati</taxon>
        <taxon>Bacillota</taxon>
        <taxon>Clostridia</taxon>
        <taxon>Eubacteriales</taxon>
        <taxon>Clostridiaceae</taxon>
        <taxon>Clostridium</taxon>
    </lineage>
</organism>
<evidence type="ECO:0000256" key="2">
    <source>
        <dbReference type="ARBA" id="ARBA00023150"/>
    </source>
</evidence>
<accession>A0A1I0WDG6</accession>
<comment type="similarity">
    <text evidence="3">Belongs to the FdhD family.</text>
</comment>
<feature type="binding site" evidence="3">
    <location>
        <begin position="244"/>
        <end position="249"/>
    </location>
    <ligand>
        <name>Mo-bis(molybdopterin guanine dinucleotide)</name>
        <dbReference type="ChEBI" id="CHEBI:60539"/>
    </ligand>
</feature>
<keyword evidence="1 3" id="KW-0963">Cytoplasm</keyword>
<dbReference type="GO" id="GO:0097163">
    <property type="term" value="F:sulfur carrier activity"/>
    <property type="evidence" value="ECO:0007669"/>
    <property type="project" value="UniProtKB-UniRule"/>
</dbReference>
<dbReference type="STRING" id="84698.SAMN04488528_100511"/>
<dbReference type="SUPFAM" id="SSF53927">
    <property type="entry name" value="Cytidine deaminase-like"/>
    <property type="match status" value="1"/>
</dbReference>
<sequence>MDKILKCNVIKLEEDKEYICEESIVCEYPLTIFLNKEKLATLLCSPENLKELVIGFFRTEELIKDLNEIEKINIDESMGIAQVETKGHLKINKFQCKKLEIQDNNMSYEDNVKEFLESMSCNAISTKVKIQKKKIYEFMNKNLNHSSTFKNTGGVHTIALCDEDDVLVICEDVARHNAMDKVIGSSIIKSINLKDKIMILSGRVSLEMILKAARLEIPIIISKSAPTSLSLGLAKKLNITLVGFVRGNRMNIYANGDRIIENN</sequence>
<dbReference type="Proteomes" id="UP000198619">
    <property type="component" value="Unassembled WGS sequence"/>
</dbReference>
<feature type="active site" description="Cysteine persulfide intermediate" evidence="3">
    <location>
        <position position="121"/>
    </location>
</feature>
<comment type="function">
    <text evidence="3">Required for formate dehydrogenase (FDH) activity. Acts as a sulfur carrier protein that transfers sulfur from IscS to the molybdenum cofactor prior to its insertion into FDH.</text>
</comment>
<proteinExistence type="inferred from homology"/>
<dbReference type="GO" id="GO:0016783">
    <property type="term" value="F:sulfurtransferase activity"/>
    <property type="evidence" value="ECO:0007669"/>
    <property type="project" value="InterPro"/>
</dbReference>
<gene>
    <name evidence="3" type="primary">fdhD</name>
    <name evidence="4" type="ORF">SAMN04488528_100511</name>
</gene>
<dbReference type="EMBL" id="FOKI01000005">
    <property type="protein sequence ID" value="SFA86789.1"/>
    <property type="molecule type" value="Genomic_DNA"/>
</dbReference>
<dbReference type="InterPro" id="IPR016193">
    <property type="entry name" value="Cytidine_deaminase-like"/>
</dbReference>